<keyword evidence="12" id="KW-0269">Exonuclease</keyword>
<dbReference type="EMBL" id="CP122283">
    <property type="protein sequence ID" value="WGF40661.1"/>
    <property type="molecule type" value="Genomic_DNA"/>
</dbReference>
<evidence type="ECO:0000313" key="12">
    <source>
        <dbReference type="EMBL" id="WGF40661.1"/>
    </source>
</evidence>
<accession>A0ABY8KNV6</accession>
<name>A0ABY8KNV6_9BACI</name>
<comment type="catalytic activity">
    <reaction evidence="7">
        <text>Couples ATP hydrolysis with the unwinding of duplex DNA by translocating in the 3'-5' direction.</text>
        <dbReference type="EC" id="5.6.2.4"/>
    </reaction>
</comment>
<keyword evidence="6" id="KW-0413">Isomerase</keyword>
<evidence type="ECO:0000256" key="1">
    <source>
        <dbReference type="ARBA" id="ARBA00009922"/>
    </source>
</evidence>
<protein>
    <recommendedName>
        <fullName evidence="8">DNA 3'-5' helicase</fullName>
        <ecNumber evidence="8">5.6.2.4</ecNumber>
    </recommendedName>
</protein>
<evidence type="ECO:0000256" key="7">
    <source>
        <dbReference type="ARBA" id="ARBA00034617"/>
    </source>
</evidence>
<dbReference type="RefSeq" id="WP_279496016.1">
    <property type="nucleotide sequence ID" value="NZ_CP122283.1"/>
</dbReference>
<evidence type="ECO:0000256" key="4">
    <source>
        <dbReference type="ARBA" id="ARBA00022806"/>
    </source>
</evidence>
<keyword evidence="13" id="KW-1185">Reference proteome</keyword>
<organism evidence="12 13">
    <name type="scientific">Lysinibacillus capsici</name>
    <dbReference type="NCBI Taxonomy" id="2115968"/>
    <lineage>
        <taxon>Bacteria</taxon>
        <taxon>Bacillati</taxon>
        <taxon>Bacillota</taxon>
        <taxon>Bacilli</taxon>
        <taxon>Bacillales</taxon>
        <taxon>Bacillaceae</taxon>
        <taxon>Lysinibacillus</taxon>
    </lineage>
</organism>
<keyword evidence="2 10" id="KW-0547">Nucleotide-binding</keyword>
<comment type="similarity">
    <text evidence="1">Belongs to the helicase family. UvrD subfamily.</text>
</comment>
<comment type="catalytic activity">
    <reaction evidence="9">
        <text>ATP + H2O = ADP + phosphate + H(+)</text>
        <dbReference type="Rhea" id="RHEA:13065"/>
        <dbReference type="ChEBI" id="CHEBI:15377"/>
        <dbReference type="ChEBI" id="CHEBI:15378"/>
        <dbReference type="ChEBI" id="CHEBI:30616"/>
        <dbReference type="ChEBI" id="CHEBI:43474"/>
        <dbReference type="ChEBI" id="CHEBI:456216"/>
        <dbReference type="EC" id="5.6.2.4"/>
    </reaction>
</comment>
<evidence type="ECO:0000256" key="8">
    <source>
        <dbReference type="ARBA" id="ARBA00034808"/>
    </source>
</evidence>
<reference evidence="12 13" key="1">
    <citation type="submission" date="2023-04" db="EMBL/GenBank/DDBJ databases">
        <title>Genomic of Lysinibacillus capsici TSBLM.</title>
        <authorList>
            <person name="Hu X.S."/>
            <person name="Yu C.H."/>
        </authorList>
    </citation>
    <scope>NUCLEOTIDE SEQUENCE [LARGE SCALE GENOMIC DNA]</scope>
    <source>
        <strain evidence="12 13">TSBLM</strain>
    </source>
</reference>
<keyword evidence="4 10" id="KW-0347">Helicase</keyword>
<dbReference type="EC" id="5.6.2.4" evidence="8"/>
<dbReference type="Gene3D" id="1.10.10.160">
    <property type="match status" value="1"/>
</dbReference>
<evidence type="ECO:0000256" key="5">
    <source>
        <dbReference type="ARBA" id="ARBA00022840"/>
    </source>
</evidence>
<keyword evidence="12" id="KW-0540">Nuclease</keyword>
<dbReference type="Gene3D" id="3.40.50.300">
    <property type="entry name" value="P-loop containing nucleotide triphosphate hydrolases"/>
    <property type="match status" value="2"/>
</dbReference>
<dbReference type="Proteomes" id="UP001244564">
    <property type="component" value="Chromosome"/>
</dbReference>
<keyword evidence="5 10" id="KW-0067">ATP-binding</keyword>
<evidence type="ECO:0000256" key="10">
    <source>
        <dbReference type="PROSITE-ProRule" id="PRU00560"/>
    </source>
</evidence>
<dbReference type="GO" id="GO:0004527">
    <property type="term" value="F:exonuclease activity"/>
    <property type="evidence" value="ECO:0007669"/>
    <property type="project" value="UniProtKB-KW"/>
</dbReference>
<evidence type="ECO:0000313" key="13">
    <source>
        <dbReference type="Proteomes" id="UP001244564"/>
    </source>
</evidence>
<dbReference type="Pfam" id="PF13361">
    <property type="entry name" value="UvrD_C"/>
    <property type="match status" value="1"/>
</dbReference>
<dbReference type="InterPro" id="IPR000212">
    <property type="entry name" value="DNA_helicase_UvrD/REP"/>
</dbReference>
<dbReference type="InterPro" id="IPR013986">
    <property type="entry name" value="DExx_box_DNA_helicase_dom_sf"/>
</dbReference>
<evidence type="ECO:0000256" key="9">
    <source>
        <dbReference type="ARBA" id="ARBA00048988"/>
    </source>
</evidence>
<evidence type="ECO:0000259" key="11">
    <source>
        <dbReference type="PROSITE" id="PS51198"/>
    </source>
</evidence>
<keyword evidence="3 10" id="KW-0378">Hydrolase</keyword>
<dbReference type="PANTHER" id="PTHR11070">
    <property type="entry name" value="UVRD / RECB / PCRA DNA HELICASE FAMILY MEMBER"/>
    <property type="match status" value="1"/>
</dbReference>
<dbReference type="InterPro" id="IPR014016">
    <property type="entry name" value="UvrD-like_ATP-bd"/>
</dbReference>
<evidence type="ECO:0000256" key="6">
    <source>
        <dbReference type="ARBA" id="ARBA00023235"/>
    </source>
</evidence>
<dbReference type="InterPro" id="IPR027417">
    <property type="entry name" value="P-loop_NTPase"/>
</dbReference>
<dbReference type="InterPro" id="IPR014017">
    <property type="entry name" value="DNA_helicase_UvrD-like_C"/>
</dbReference>
<feature type="domain" description="UvrD-like helicase ATP-binding" evidence="11">
    <location>
        <begin position="10"/>
        <end position="298"/>
    </location>
</feature>
<proteinExistence type="inferred from homology"/>
<gene>
    <name evidence="12" type="ORF">QBO96_10600</name>
</gene>
<dbReference type="Pfam" id="PF00580">
    <property type="entry name" value="UvrD-helicase"/>
    <property type="match status" value="1"/>
</dbReference>
<dbReference type="PROSITE" id="PS51198">
    <property type="entry name" value="UVRD_HELICASE_ATP_BIND"/>
    <property type="match status" value="1"/>
</dbReference>
<evidence type="ECO:0000256" key="3">
    <source>
        <dbReference type="ARBA" id="ARBA00022801"/>
    </source>
</evidence>
<evidence type="ECO:0000256" key="2">
    <source>
        <dbReference type="ARBA" id="ARBA00022741"/>
    </source>
</evidence>
<feature type="binding site" evidence="10">
    <location>
        <begin position="31"/>
        <end position="38"/>
    </location>
    <ligand>
        <name>ATP</name>
        <dbReference type="ChEBI" id="CHEBI:30616"/>
    </ligand>
</feature>
<dbReference type="PANTHER" id="PTHR11070:SF45">
    <property type="entry name" value="DNA 3'-5' HELICASE"/>
    <property type="match status" value="1"/>
</dbReference>
<sequence>MKQPFILEKIEFTKRQTEAVNYKGDQMLLRGIAGSGKTLVLMGKAVKVARKYPNDKIVFICYGEPLSKAIGEQLNEAGFNNITVINFNKWISAVCRSMKKVSYLRKNRKNPSKVILENTFEQLEVIYPNHRFIKDERFIDFILEEISWIKGSANTTKEKYLVASRRGRGGKVNVSKADREVLFDIYTTYEVEKKGKHDYDDDALYVYNNLDDLPTSQKMDHIFIDEAQDLPKTALTVLINAAQKTCTVGADLGQKIYSTSFTWNEVGLNVLGGRTKILGTSFRSTKQIVLLAESLQAHDEIRKDEEYTALSIPDIEGDIPKLFILKSKEGHDEALINALKQTRSEDPEGSIGVLIRNWETYWGIRLQTVYKKGLRQKFNDNCLNHDIIKNGENGSHLKPGIHITSFHTAKGLEFDYVYVVDLVDPTQAEKLGEEFDWNVERRLLYVAMTRARASLGLFTYNENTKLITEFDSKLMDKIYL</sequence>
<dbReference type="SUPFAM" id="SSF52540">
    <property type="entry name" value="P-loop containing nucleoside triphosphate hydrolases"/>
    <property type="match status" value="1"/>
</dbReference>